<comment type="caution">
    <text evidence="1">The sequence shown here is derived from an EMBL/GenBank/DDBJ whole genome shotgun (WGS) entry which is preliminary data.</text>
</comment>
<protein>
    <recommendedName>
        <fullName evidence="3">Neurotransmitter-gated ion-channel ligand-binding domain-containing protein</fullName>
    </recommendedName>
</protein>
<accession>A0ABR1BWG0</accession>
<gene>
    <name evidence="1" type="primary">Necator_chrI.g2641</name>
    <name evidence="1" type="ORF">RB195_006513</name>
</gene>
<dbReference type="Proteomes" id="UP001303046">
    <property type="component" value="Unassembled WGS sequence"/>
</dbReference>
<dbReference type="EMBL" id="JAVFWL010000001">
    <property type="protein sequence ID" value="KAK6729509.1"/>
    <property type="molecule type" value="Genomic_DNA"/>
</dbReference>
<organism evidence="1 2">
    <name type="scientific">Necator americanus</name>
    <name type="common">Human hookworm</name>
    <dbReference type="NCBI Taxonomy" id="51031"/>
    <lineage>
        <taxon>Eukaryota</taxon>
        <taxon>Metazoa</taxon>
        <taxon>Ecdysozoa</taxon>
        <taxon>Nematoda</taxon>
        <taxon>Chromadorea</taxon>
        <taxon>Rhabditida</taxon>
        <taxon>Rhabditina</taxon>
        <taxon>Rhabditomorpha</taxon>
        <taxon>Strongyloidea</taxon>
        <taxon>Ancylostomatidae</taxon>
        <taxon>Bunostominae</taxon>
        <taxon>Necator</taxon>
    </lineage>
</organism>
<keyword evidence="2" id="KW-1185">Reference proteome</keyword>
<evidence type="ECO:0008006" key="3">
    <source>
        <dbReference type="Google" id="ProtNLM"/>
    </source>
</evidence>
<name>A0ABR1BWG0_NECAM</name>
<sequence>MQADVDLFKILNGNQGGRTTDRTRRFVLLAVLKKNSSYERDVQQRCAKVTFSFNSLTKCLWSTTITNEVKLRVYLSAIRPFMMYVSEIWAAPSIVMERLDCTERKLL</sequence>
<evidence type="ECO:0000313" key="1">
    <source>
        <dbReference type="EMBL" id="KAK6729509.1"/>
    </source>
</evidence>
<evidence type="ECO:0000313" key="2">
    <source>
        <dbReference type="Proteomes" id="UP001303046"/>
    </source>
</evidence>
<reference evidence="1 2" key="1">
    <citation type="submission" date="2023-08" db="EMBL/GenBank/DDBJ databases">
        <title>A Necator americanus chromosomal reference genome.</title>
        <authorList>
            <person name="Ilik V."/>
            <person name="Petrzelkova K.J."/>
            <person name="Pardy F."/>
            <person name="Fuh T."/>
            <person name="Niatou-Singa F.S."/>
            <person name="Gouil Q."/>
            <person name="Baker L."/>
            <person name="Ritchie M.E."/>
            <person name="Jex A.R."/>
            <person name="Gazzola D."/>
            <person name="Li H."/>
            <person name="Toshio Fujiwara R."/>
            <person name="Zhan B."/>
            <person name="Aroian R.V."/>
            <person name="Pafco B."/>
            <person name="Schwarz E.M."/>
        </authorList>
    </citation>
    <scope>NUCLEOTIDE SEQUENCE [LARGE SCALE GENOMIC DNA]</scope>
    <source>
        <strain evidence="1 2">Aroian</strain>
        <tissue evidence="1">Whole animal</tissue>
    </source>
</reference>
<proteinExistence type="predicted"/>